<feature type="compositionally biased region" description="Polar residues" evidence="2">
    <location>
        <begin position="305"/>
        <end position="314"/>
    </location>
</feature>
<comment type="caution">
    <text evidence="4">The sequence shown here is derived from an EMBL/GenBank/DDBJ whole genome shotgun (WGS) entry which is preliminary data.</text>
</comment>
<sequence length="823" mass="90476">MASVSSRPSPNPSSTYDFEPAPETDETWQYIDYTASSSGPSSIGFLSDPASGSLGSFAMIGNVHGNSPSPYISGNTPSSYVAGSTPSPYMAGNTPSPYVSGNTSSPFVPVNTPSPYVPGNDPSPSAASPLLLGEMDQAAFFSSNPSFPSQPENGNSDMFATATTTADGSFGTAQAFMTPQQYLFPQQQQQDASQFSAQGLNGMLVAHRTGPSSRQDADETADMTLINNFSADMFSTNSGEQVQVPQVDLNMPQPLQSDPNVPPWNPTNTRGNEGGIFIMDDFSSSPSPKSINSQSSFSSTKAAYGSNSGKSPTQIRKVKTGKVEKKKTEQSGKFVIVTPNSISAHAGRPNPFECFEAMARTSQRGRKGPLANATKEEALQVRRVGACFCCHSRKVKCDKERPCKSCKKLKIAVPQVVCWQFQDFVPILFPDFIRGHLRKEAMTTFIAESIVSFQVNGAEQGCSVELFSGGRFQAVLAVEAKFFTPKTPDIIQHWHMVNVGPDRVELQSNGAAAIAVELEKTAERDSLKKRTKKYIQELITEPGFVDQVTESFRSTQLPRKILGIIKQYADETESLMVKRALSIYCMHYIMTRQLCLTRHTVDSLRSTGMIAQNDGFVTPRMLARQIKSIIDELMLREMQQLFDIFSKSLKPKIRREWAPCTAAFLVLCLFMEAVETAADTFVVAGNEISMRNSARPEYDRSVALNTCKEVENMPFKQFAYQFHQVYQTHTKEANAKSFNPLFDNSFAEQGELDGPTVTFAAQLRELFFGEDWLELQFLAANDILPNSSSHPFPMSPETLYTGRLVAKFLMSFTDDKAIFGDSV</sequence>
<dbReference type="Proteomes" id="UP000288168">
    <property type="component" value="Unassembled WGS sequence"/>
</dbReference>
<gene>
    <name evidence="4" type="ORF">CEP54_006304</name>
</gene>
<evidence type="ECO:0000259" key="3">
    <source>
        <dbReference type="PROSITE" id="PS50048"/>
    </source>
</evidence>
<evidence type="ECO:0000313" key="5">
    <source>
        <dbReference type="Proteomes" id="UP000288168"/>
    </source>
</evidence>
<dbReference type="GO" id="GO:0008270">
    <property type="term" value="F:zinc ion binding"/>
    <property type="evidence" value="ECO:0007669"/>
    <property type="project" value="InterPro"/>
</dbReference>
<reference evidence="4 5" key="1">
    <citation type="submission" date="2017-06" db="EMBL/GenBank/DDBJ databases">
        <title>Comparative genomic analysis of Ambrosia Fusariam Clade fungi.</title>
        <authorList>
            <person name="Stajich J.E."/>
            <person name="Carrillo J."/>
            <person name="Kijimoto T."/>
            <person name="Eskalen A."/>
            <person name="O'Donnell K."/>
            <person name="Kasson M."/>
        </authorList>
    </citation>
    <scope>NUCLEOTIDE SEQUENCE [LARGE SCALE GENOMIC DNA]</scope>
    <source>
        <strain evidence="4 5">NRRL62584</strain>
    </source>
</reference>
<feature type="domain" description="Zn(2)-C6 fungal-type" evidence="3">
    <location>
        <begin position="386"/>
        <end position="418"/>
    </location>
</feature>
<evidence type="ECO:0000256" key="1">
    <source>
        <dbReference type="ARBA" id="ARBA00023242"/>
    </source>
</evidence>
<dbReference type="CDD" id="cd00067">
    <property type="entry name" value="GAL4"/>
    <property type="match status" value="1"/>
</dbReference>
<protein>
    <recommendedName>
        <fullName evidence="3">Zn(2)-C6 fungal-type domain-containing protein</fullName>
    </recommendedName>
</protein>
<dbReference type="SUPFAM" id="SSF57701">
    <property type="entry name" value="Zn2/Cys6 DNA-binding domain"/>
    <property type="match status" value="1"/>
</dbReference>
<name>A0A428Q7N5_9HYPO</name>
<feature type="region of interest" description="Disordered" evidence="2">
    <location>
        <begin position="279"/>
        <end position="324"/>
    </location>
</feature>
<dbReference type="PANTHER" id="PTHR35392">
    <property type="entry name" value="ZN(II)2CYS6 TRANSCRIPTION FACTOR (EUROFUNG)-RELATED-RELATED"/>
    <property type="match status" value="1"/>
</dbReference>
<organism evidence="4 5">
    <name type="scientific">Fusarium duplospermum</name>
    <dbReference type="NCBI Taxonomy" id="1325734"/>
    <lineage>
        <taxon>Eukaryota</taxon>
        <taxon>Fungi</taxon>
        <taxon>Dikarya</taxon>
        <taxon>Ascomycota</taxon>
        <taxon>Pezizomycotina</taxon>
        <taxon>Sordariomycetes</taxon>
        <taxon>Hypocreomycetidae</taxon>
        <taxon>Hypocreales</taxon>
        <taxon>Nectriaceae</taxon>
        <taxon>Fusarium</taxon>
        <taxon>Fusarium solani species complex</taxon>
    </lineage>
</organism>
<keyword evidence="1" id="KW-0539">Nucleus</keyword>
<feature type="compositionally biased region" description="Low complexity" evidence="2">
    <location>
        <begin position="283"/>
        <end position="299"/>
    </location>
</feature>
<evidence type="ECO:0000313" key="4">
    <source>
        <dbReference type="EMBL" id="RSL61294.1"/>
    </source>
</evidence>
<dbReference type="EMBL" id="NKCI01000052">
    <property type="protein sequence ID" value="RSL61294.1"/>
    <property type="molecule type" value="Genomic_DNA"/>
</dbReference>
<dbReference type="GO" id="GO:0000981">
    <property type="term" value="F:DNA-binding transcription factor activity, RNA polymerase II-specific"/>
    <property type="evidence" value="ECO:0007669"/>
    <property type="project" value="InterPro"/>
</dbReference>
<dbReference type="AlphaFoldDB" id="A0A428Q7N5"/>
<dbReference type="PROSITE" id="PS50048">
    <property type="entry name" value="ZN2_CY6_FUNGAL_2"/>
    <property type="match status" value="1"/>
</dbReference>
<evidence type="ECO:0000256" key="2">
    <source>
        <dbReference type="SAM" id="MobiDB-lite"/>
    </source>
</evidence>
<dbReference type="OrthoDB" id="4226666at2759"/>
<dbReference type="PANTHER" id="PTHR35392:SF5">
    <property type="entry name" value="ZN(2)-C6 FUNGAL-TYPE DOMAIN-CONTAINING PROTEIN"/>
    <property type="match status" value="1"/>
</dbReference>
<feature type="region of interest" description="Disordered" evidence="2">
    <location>
        <begin position="1"/>
        <end position="25"/>
    </location>
</feature>
<dbReference type="InterPro" id="IPR001138">
    <property type="entry name" value="Zn2Cys6_DnaBD"/>
</dbReference>
<dbReference type="InterPro" id="IPR036864">
    <property type="entry name" value="Zn2-C6_fun-type_DNA-bd_sf"/>
</dbReference>
<proteinExistence type="predicted"/>
<dbReference type="InterPro" id="IPR052973">
    <property type="entry name" value="Fungal_sec-metab_reg_TF"/>
</dbReference>
<feature type="compositionally biased region" description="Low complexity" evidence="2">
    <location>
        <begin position="1"/>
        <end position="14"/>
    </location>
</feature>
<keyword evidence="5" id="KW-1185">Reference proteome</keyword>
<accession>A0A428Q7N5</accession>
<dbReference type="STRING" id="1325734.A0A428Q7N5"/>